<evidence type="ECO:0000313" key="4">
    <source>
        <dbReference type="RefSeq" id="XP_045552352.1"/>
    </source>
</evidence>
<proteinExistence type="predicted"/>
<accession>A0A1S3MI17</accession>
<evidence type="ECO:0000313" key="3">
    <source>
        <dbReference type="RefSeq" id="XP_045552351.1"/>
    </source>
</evidence>
<dbReference type="RefSeq" id="XP_045552351.1">
    <property type="nucleotide sequence ID" value="XM_045696395.1"/>
</dbReference>
<reference evidence="2" key="1">
    <citation type="submission" date="2025-04" db="UniProtKB">
        <authorList>
            <consortium name="RefSeq"/>
        </authorList>
    </citation>
    <scope>IDENTIFICATION</scope>
    <source>
        <tissue evidence="2">Muscle</tissue>
    </source>
</reference>
<dbReference type="KEGG" id="sasa:106572766"/>
<dbReference type="AlphaFoldDB" id="A0A1S3MI17"/>
<gene>
    <name evidence="2" type="primary">LOC106572766</name>
    <name evidence="3" type="synonym">LOC123727350</name>
    <name evidence="4" type="synonym">LOC123727351</name>
</gene>
<keyword evidence="1" id="KW-1185">Reference proteome</keyword>
<evidence type="ECO:0000313" key="1">
    <source>
        <dbReference type="Proteomes" id="UP001652741"/>
    </source>
</evidence>
<organism evidence="1 2">
    <name type="scientific">Salmo salar</name>
    <name type="common">Atlantic salmon</name>
    <dbReference type="NCBI Taxonomy" id="8030"/>
    <lineage>
        <taxon>Eukaryota</taxon>
        <taxon>Metazoa</taxon>
        <taxon>Chordata</taxon>
        <taxon>Craniata</taxon>
        <taxon>Vertebrata</taxon>
        <taxon>Euteleostomi</taxon>
        <taxon>Actinopterygii</taxon>
        <taxon>Neopterygii</taxon>
        <taxon>Teleostei</taxon>
        <taxon>Protacanthopterygii</taxon>
        <taxon>Salmoniformes</taxon>
        <taxon>Salmonidae</taxon>
        <taxon>Salmoninae</taxon>
        <taxon>Salmo</taxon>
    </lineage>
</organism>
<sequence>MESANSTYSSGYSSGFGGGYGGGYGSGYGGGYSGSNYSSGSGYGGGSTSNVTTQNKKSVVIKMIETKDGKVVSETSEVVDD</sequence>
<dbReference type="Gene3D" id="3.30.160.670">
    <property type="match status" value="1"/>
</dbReference>
<dbReference type="RefSeq" id="XP_045552352.1">
    <property type="nucleotide sequence ID" value="XM_045696396.1"/>
</dbReference>
<dbReference type="OrthoDB" id="2441647at2759"/>
<name>A0A1S3MI17_SALSA</name>
<evidence type="ECO:0000313" key="2">
    <source>
        <dbReference type="RefSeq" id="XP_014002709.1"/>
    </source>
</evidence>
<dbReference type="RefSeq" id="XP_014002709.1">
    <property type="nucleotide sequence ID" value="XM_014147234.1"/>
</dbReference>
<protein>
    <submittedName>
        <fullName evidence="2 3">Intermediate filament protein ON3-like</fullName>
    </submittedName>
</protein>
<dbReference type="Proteomes" id="UP001652741">
    <property type="component" value="Chromosome ssa15"/>
</dbReference>
<dbReference type="GeneID" id="106572766"/>